<dbReference type="Proteomes" id="UP000254958">
    <property type="component" value="Unassembled WGS sequence"/>
</dbReference>
<reference evidence="9 10" key="1">
    <citation type="submission" date="2018-07" db="EMBL/GenBank/DDBJ databases">
        <title>Genomic Encyclopedia of Type Strains, Phase IV (KMG-IV): sequencing the most valuable type-strain genomes for metagenomic binning, comparative biology and taxonomic classification.</title>
        <authorList>
            <person name="Goeker M."/>
        </authorList>
    </citation>
    <scope>NUCLEOTIDE SEQUENCE [LARGE SCALE GENOMIC DNA]</scope>
    <source>
        <strain evidence="9 10">DSM 5603</strain>
    </source>
</reference>
<dbReference type="InterPro" id="IPR014284">
    <property type="entry name" value="RNA_pol_sigma-70_dom"/>
</dbReference>
<dbReference type="Pfam" id="PF08281">
    <property type="entry name" value="Sigma70_r4_2"/>
    <property type="match status" value="1"/>
</dbReference>
<keyword evidence="4" id="KW-0804">Transcription</keyword>
<dbReference type="AlphaFoldDB" id="A0A370G6X5"/>
<dbReference type="GO" id="GO:0016987">
    <property type="term" value="F:sigma factor activity"/>
    <property type="evidence" value="ECO:0007669"/>
    <property type="project" value="UniProtKB-KW"/>
</dbReference>
<dbReference type="Proteomes" id="UP000562982">
    <property type="component" value="Unassembled WGS sequence"/>
</dbReference>
<accession>A0A370G6X5</accession>
<dbReference type="EMBL" id="QQAW01000005">
    <property type="protein sequence ID" value="RDI37783.1"/>
    <property type="molecule type" value="Genomic_DNA"/>
</dbReference>
<gene>
    <name evidence="9" type="ORF">C7453_105192</name>
    <name evidence="8" type="ORF">HLH32_10465</name>
</gene>
<evidence type="ECO:0000256" key="2">
    <source>
        <dbReference type="ARBA" id="ARBA00023015"/>
    </source>
</evidence>
<evidence type="ECO:0000256" key="1">
    <source>
        <dbReference type="ARBA" id="ARBA00010641"/>
    </source>
</evidence>
<dbReference type="Gene3D" id="1.10.10.10">
    <property type="entry name" value="Winged helix-like DNA-binding domain superfamily/Winged helix DNA-binding domain"/>
    <property type="match status" value="1"/>
</dbReference>
<keyword evidence="10" id="KW-1185">Reference proteome</keyword>
<dbReference type="PANTHER" id="PTHR43133">
    <property type="entry name" value="RNA POLYMERASE ECF-TYPE SIGMA FACTO"/>
    <property type="match status" value="1"/>
</dbReference>
<dbReference type="OrthoDB" id="7268940at2"/>
<dbReference type="Gene3D" id="1.10.1740.10">
    <property type="match status" value="1"/>
</dbReference>
<dbReference type="InterPro" id="IPR013324">
    <property type="entry name" value="RNA_pol_sigma_r3/r4-like"/>
</dbReference>
<dbReference type="PANTHER" id="PTHR43133:SF63">
    <property type="entry name" value="RNA POLYMERASE SIGMA FACTOR FECI-RELATED"/>
    <property type="match status" value="1"/>
</dbReference>
<sequence length="185" mass="20930">MTYVDEPLLQAYLTHRSRLLSLATRVVGCRWKGEDIVQDAYFRMRAAEGQAAGSVVRRPFQYLWSVVYRLALDARRDIAREEHRRASPRSRHEDEGQSAASPPPGDTLTGVTTPEQEVAGRDELRKVIAILQTLPPRTRQAFELHQIQGHTQREVAEILGISCPRVSIMIRTAARRLNDAFDAEA</sequence>
<evidence type="ECO:0000313" key="11">
    <source>
        <dbReference type="Proteomes" id="UP000562982"/>
    </source>
</evidence>
<dbReference type="InterPro" id="IPR036388">
    <property type="entry name" value="WH-like_DNA-bd_sf"/>
</dbReference>
<comment type="similarity">
    <text evidence="1">Belongs to the sigma-70 factor family. ECF subfamily.</text>
</comment>
<dbReference type="GO" id="GO:0006352">
    <property type="term" value="P:DNA-templated transcription initiation"/>
    <property type="evidence" value="ECO:0007669"/>
    <property type="project" value="InterPro"/>
</dbReference>
<evidence type="ECO:0000256" key="4">
    <source>
        <dbReference type="ARBA" id="ARBA00023163"/>
    </source>
</evidence>
<reference evidence="8 11" key="2">
    <citation type="submission" date="2020-04" db="EMBL/GenBank/DDBJ databases">
        <title>Description of novel Gluconacetobacter.</title>
        <authorList>
            <person name="Sombolestani A."/>
        </authorList>
    </citation>
    <scope>NUCLEOTIDE SEQUENCE [LARGE SCALE GENOMIC DNA]</scope>
    <source>
        <strain evidence="8 11">LMG 1382</strain>
    </source>
</reference>
<dbReference type="SUPFAM" id="SSF88946">
    <property type="entry name" value="Sigma2 domain of RNA polymerase sigma factors"/>
    <property type="match status" value="1"/>
</dbReference>
<comment type="caution">
    <text evidence="9">The sequence shown here is derived from an EMBL/GenBank/DDBJ whole genome shotgun (WGS) entry which is preliminary data.</text>
</comment>
<dbReference type="CDD" id="cd06171">
    <property type="entry name" value="Sigma70_r4"/>
    <property type="match status" value="1"/>
</dbReference>
<evidence type="ECO:0000256" key="3">
    <source>
        <dbReference type="ARBA" id="ARBA00023082"/>
    </source>
</evidence>
<organism evidence="9 10">
    <name type="scientific">Gluconacetobacter liquefaciens</name>
    <name type="common">Acetobacter liquefaciens</name>
    <dbReference type="NCBI Taxonomy" id="89584"/>
    <lineage>
        <taxon>Bacteria</taxon>
        <taxon>Pseudomonadati</taxon>
        <taxon>Pseudomonadota</taxon>
        <taxon>Alphaproteobacteria</taxon>
        <taxon>Acetobacterales</taxon>
        <taxon>Acetobacteraceae</taxon>
        <taxon>Gluconacetobacter</taxon>
    </lineage>
</organism>
<dbReference type="GO" id="GO:0003677">
    <property type="term" value="F:DNA binding"/>
    <property type="evidence" value="ECO:0007669"/>
    <property type="project" value="InterPro"/>
</dbReference>
<dbReference type="Pfam" id="PF04542">
    <property type="entry name" value="Sigma70_r2"/>
    <property type="match status" value="1"/>
</dbReference>
<evidence type="ECO:0000259" key="6">
    <source>
        <dbReference type="Pfam" id="PF04542"/>
    </source>
</evidence>
<evidence type="ECO:0000313" key="10">
    <source>
        <dbReference type="Proteomes" id="UP000254958"/>
    </source>
</evidence>
<proteinExistence type="inferred from homology"/>
<keyword evidence="2" id="KW-0805">Transcription regulation</keyword>
<keyword evidence="3" id="KW-0731">Sigma factor</keyword>
<dbReference type="InterPro" id="IPR007627">
    <property type="entry name" value="RNA_pol_sigma70_r2"/>
</dbReference>
<feature type="compositionally biased region" description="Basic and acidic residues" evidence="5">
    <location>
        <begin position="81"/>
        <end position="95"/>
    </location>
</feature>
<dbReference type="EMBL" id="JABEQI010000005">
    <property type="protein sequence ID" value="MBB2186801.1"/>
    <property type="molecule type" value="Genomic_DNA"/>
</dbReference>
<protein>
    <submittedName>
        <fullName evidence="9">RNA polymerase sigma-70 factor (ECF subfamily)</fullName>
    </submittedName>
    <submittedName>
        <fullName evidence="8">Sigma-70 family RNA polymerase sigma factor</fullName>
    </submittedName>
</protein>
<dbReference type="NCBIfam" id="TIGR02937">
    <property type="entry name" value="sigma70-ECF"/>
    <property type="match status" value="1"/>
</dbReference>
<name>A0A370G6X5_GLULI</name>
<feature type="region of interest" description="Disordered" evidence="5">
    <location>
        <begin position="81"/>
        <end position="116"/>
    </location>
</feature>
<evidence type="ECO:0000313" key="9">
    <source>
        <dbReference type="EMBL" id="RDI37783.1"/>
    </source>
</evidence>
<evidence type="ECO:0000259" key="7">
    <source>
        <dbReference type="Pfam" id="PF08281"/>
    </source>
</evidence>
<feature type="domain" description="RNA polymerase sigma factor 70 region 4 type 2" evidence="7">
    <location>
        <begin position="125"/>
        <end position="177"/>
    </location>
</feature>
<feature type="domain" description="RNA polymerase sigma-70 region 2" evidence="6">
    <location>
        <begin position="12"/>
        <end position="80"/>
    </location>
</feature>
<evidence type="ECO:0000313" key="8">
    <source>
        <dbReference type="EMBL" id="MBB2186801.1"/>
    </source>
</evidence>
<dbReference type="InterPro" id="IPR039425">
    <property type="entry name" value="RNA_pol_sigma-70-like"/>
</dbReference>
<evidence type="ECO:0000256" key="5">
    <source>
        <dbReference type="SAM" id="MobiDB-lite"/>
    </source>
</evidence>
<dbReference type="InterPro" id="IPR013249">
    <property type="entry name" value="RNA_pol_sigma70_r4_t2"/>
</dbReference>
<dbReference type="SUPFAM" id="SSF88659">
    <property type="entry name" value="Sigma3 and sigma4 domains of RNA polymerase sigma factors"/>
    <property type="match status" value="1"/>
</dbReference>
<dbReference type="InterPro" id="IPR013325">
    <property type="entry name" value="RNA_pol_sigma_r2"/>
</dbReference>